<comment type="caution">
    <text evidence="2">The sequence shown here is derived from an EMBL/GenBank/DDBJ whole genome shotgun (WGS) entry which is preliminary data.</text>
</comment>
<keyword evidence="3" id="KW-1185">Reference proteome</keyword>
<dbReference type="eggNOG" id="COG3210">
    <property type="taxonomic scope" value="Bacteria"/>
</dbReference>
<dbReference type="eggNOG" id="COG4786">
    <property type="taxonomic scope" value="Bacteria"/>
</dbReference>
<dbReference type="SUPFAM" id="SSF51294">
    <property type="entry name" value="Hedgehog/intein (Hint) domain"/>
    <property type="match status" value="1"/>
</dbReference>
<dbReference type="Pfam" id="PF11617">
    <property type="entry name" value="Cu-binding_MopE"/>
    <property type="match status" value="4"/>
</dbReference>
<dbReference type="InterPro" id="IPR006141">
    <property type="entry name" value="Intein_N"/>
</dbReference>
<dbReference type="STRING" id="1192034.CAP_3547"/>
<sequence length="453" mass="46400">MEGQRSFGVGALILAVLSGGCLTVLGIDEDYRIGVATGIGSNGGASGVGGGGAGGIGGTDAEVSSSATSGGETVECAAGAVEDCYSGPEGTDGVGICHHGIRTCASDGSAWGPCEGETSPLPEMCNGLDDDCDSSIDEDLVQICYSGPQGSQGTGACQEGEQTCVNGIWGACQGEVVPAVETCNAVDDDCDGSTDQYQEACYTGSVGTSGIGACHAGMRTCTNGVWEACMGQQTPTSENCNEIDDDCDGQIDEGLSGGFCDTGSEGICAFGSYVCAEGYYSCSPLNEPSSEVQCNGQDDDCDGATDECFVAGTPIAMADGTRRAIEQIRVGDWVLAYDIEAEVVTPAPVIRTFVHAQNTGDRAILLVNDTLRVTSNHPFYVNGNWVPAGDLGVSDGLLMLDATVKDGLLKVQAGVVNSLYSEVVREATFNLTVGTHHNYFAGGILVHNKEMCP</sequence>
<dbReference type="CDD" id="cd00081">
    <property type="entry name" value="Hint"/>
    <property type="match status" value="1"/>
</dbReference>
<dbReference type="EMBL" id="ASRX01000026">
    <property type="protein sequence ID" value="EYF05182.1"/>
    <property type="molecule type" value="Genomic_DNA"/>
</dbReference>
<accession>A0A017T891</accession>
<dbReference type="eggNOG" id="COG5184">
    <property type="taxonomic scope" value="Bacteria"/>
</dbReference>
<evidence type="ECO:0000259" key="1">
    <source>
        <dbReference type="SMART" id="SM00306"/>
    </source>
</evidence>
<organism evidence="2 3">
    <name type="scientific">Chondromyces apiculatus DSM 436</name>
    <dbReference type="NCBI Taxonomy" id="1192034"/>
    <lineage>
        <taxon>Bacteria</taxon>
        <taxon>Pseudomonadati</taxon>
        <taxon>Myxococcota</taxon>
        <taxon>Polyangia</taxon>
        <taxon>Polyangiales</taxon>
        <taxon>Polyangiaceae</taxon>
        <taxon>Chondromyces</taxon>
    </lineage>
</organism>
<dbReference type="PROSITE" id="PS51257">
    <property type="entry name" value="PROKAR_LIPOPROTEIN"/>
    <property type="match status" value="1"/>
</dbReference>
<evidence type="ECO:0000313" key="3">
    <source>
        <dbReference type="Proteomes" id="UP000019678"/>
    </source>
</evidence>
<dbReference type="AlphaFoldDB" id="A0A017T891"/>
<feature type="domain" description="Hint" evidence="1">
    <location>
        <begin position="306"/>
        <end position="401"/>
    </location>
</feature>
<dbReference type="PROSITE" id="PS50818">
    <property type="entry name" value="INTEIN_C_TER"/>
    <property type="match status" value="1"/>
</dbReference>
<dbReference type="Pfam" id="PF07591">
    <property type="entry name" value="PT-HINT"/>
    <property type="match status" value="1"/>
</dbReference>
<gene>
    <name evidence="2" type="ORF">CAP_3547</name>
</gene>
<dbReference type="SMART" id="SM00306">
    <property type="entry name" value="HintN"/>
    <property type="match status" value="1"/>
</dbReference>
<dbReference type="Proteomes" id="UP000019678">
    <property type="component" value="Unassembled WGS sequence"/>
</dbReference>
<reference evidence="2 3" key="1">
    <citation type="submission" date="2013-05" db="EMBL/GenBank/DDBJ databases">
        <title>Genome assembly of Chondromyces apiculatus DSM 436.</title>
        <authorList>
            <person name="Sharma G."/>
            <person name="Khatri I."/>
            <person name="Kaur C."/>
            <person name="Mayilraj S."/>
            <person name="Subramanian S."/>
        </authorList>
    </citation>
    <scope>NUCLEOTIDE SEQUENCE [LARGE SCALE GENOMIC DNA]</scope>
    <source>
        <strain evidence="2 3">DSM 436</strain>
    </source>
</reference>
<dbReference type="PROSITE" id="PS50817">
    <property type="entry name" value="INTEIN_N_TER"/>
    <property type="match status" value="1"/>
</dbReference>
<dbReference type="InterPro" id="IPR036844">
    <property type="entry name" value="Hint_dom_sf"/>
</dbReference>
<dbReference type="InterPro" id="IPR003587">
    <property type="entry name" value="Hint_dom_N"/>
</dbReference>
<evidence type="ECO:0000313" key="2">
    <source>
        <dbReference type="EMBL" id="EYF05182.1"/>
    </source>
</evidence>
<proteinExistence type="predicted"/>
<protein>
    <recommendedName>
        <fullName evidence="1">Hint domain-containing protein</fullName>
    </recommendedName>
</protein>
<dbReference type="InterPro" id="IPR021655">
    <property type="entry name" value="Put_metal-bd"/>
</dbReference>
<dbReference type="InterPro" id="IPR030934">
    <property type="entry name" value="Intein_C"/>
</dbReference>
<dbReference type="GO" id="GO:0016539">
    <property type="term" value="P:intein-mediated protein splicing"/>
    <property type="evidence" value="ECO:0007669"/>
    <property type="project" value="InterPro"/>
</dbReference>
<name>A0A017T891_9BACT</name>
<dbReference type="Gene3D" id="2.170.16.10">
    <property type="entry name" value="Hedgehog/Intein (Hint) domain"/>
    <property type="match status" value="1"/>
</dbReference>